<dbReference type="KEGG" id="banc:PU02_0223"/>
<evidence type="ECO:0000313" key="2">
    <source>
        <dbReference type="Proteomes" id="UP000057213"/>
    </source>
</evidence>
<dbReference type="AlphaFoldDB" id="A0A0M4M2F1"/>
<sequence length="58" mass="6952">MAHALQSEIILISVFRHVSCMIERSNLYNRIIKDIGLCPKIYRKFFSFFYIIIILPYL</sequence>
<keyword evidence="2" id="KW-1185">Reference proteome</keyword>
<accession>A0A0M4M2F1</accession>
<dbReference type="Proteomes" id="UP000057213">
    <property type="component" value="Chromosome"/>
</dbReference>
<reference evidence="1 2" key="1">
    <citation type="journal article" date="2015" name="Genome Announc.">
        <title>Complete Genome Sequence of Bartonella ancashensis Strain 20.00, Isolated from the Blood of a Patient with Verruga Peruana.</title>
        <authorList>
            <person name="Hang J."/>
            <person name="Mullins K.E."/>
            <person name="Clifford R.J."/>
            <person name="Onmus-Leone F."/>
            <person name="Yang Y."/>
            <person name="Jiang J."/>
            <person name="Leguia M."/>
            <person name="Kasper M.R."/>
            <person name="Maguina C."/>
            <person name="Lesho E.P."/>
            <person name="Jarman R.G."/>
            <person name="Richards A.L."/>
            <person name="Blazes D."/>
        </authorList>
    </citation>
    <scope>NUCLEOTIDE SEQUENCE [LARGE SCALE GENOMIC DNA]</scope>
    <source>
        <strain evidence="1 2">20.00</strain>
    </source>
</reference>
<evidence type="ECO:0000313" key="1">
    <source>
        <dbReference type="EMBL" id="ALE03037.1"/>
    </source>
</evidence>
<organism evidence="1 2">
    <name type="scientific">Bartonella ancashensis</name>
    <dbReference type="NCBI Taxonomy" id="1318743"/>
    <lineage>
        <taxon>Bacteria</taxon>
        <taxon>Pseudomonadati</taxon>
        <taxon>Pseudomonadota</taxon>
        <taxon>Alphaproteobacteria</taxon>
        <taxon>Hyphomicrobiales</taxon>
        <taxon>Bartonellaceae</taxon>
        <taxon>Bartonella</taxon>
    </lineage>
</organism>
<name>A0A0M4M2F1_9HYPH</name>
<dbReference type="PATRIC" id="fig|1318743.3.peg.232"/>
<dbReference type="EMBL" id="CP010401">
    <property type="protein sequence ID" value="ALE03037.1"/>
    <property type="molecule type" value="Genomic_DNA"/>
</dbReference>
<proteinExistence type="predicted"/>
<protein>
    <submittedName>
        <fullName evidence="1">Uncharacterized protein</fullName>
    </submittedName>
</protein>
<gene>
    <name evidence="1" type="ORF">PU02_0223</name>
</gene>